<dbReference type="Pfam" id="PF00005">
    <property type="entry name" value="ABC_tran"/>
    <property type="match status" value="1"/>
</dbReference>
<evidence type="ECO:0000313" key="14">
    <source>
        <dbReference type="Proteomes" id="UP000461595"/>
    </source>
</evidence>
<evidence type="ECO:0000256" key="5">
    <source>
        <dbReference type="ARBA" id="ARBA00022741"/>
    </source>
</evidence>
<reference evidence="12 14" key="1">
    <citation type="submission" date="2019-12" db="EMBL/GenBank/DDBJ databases">
        <title>Microbes associate with the intestines of laboratory mice.</title>
        <authorList>
            <person name="Navarre W."/>
            <person name="Wong E."/>
        </authorList>
    </citation>
    <scope>NUCLEOTIDE SEQUENCE [LARGE SCALE GENOMIC DNA]</scope>
    <source>
        <strain evidence="12 14">NM51_B2-22</strain>
    </source>
</reference>
<evidence type="ECO:0000256" key="6">
    <source>
        <dbReference type="ARBA" id="ARBA00022840"/>
    </source>
</evidence>
<dbReference type="AlphaFoldDB" id="A0A7Z0M4L4"/>
<dbReference type="GO" id="GO:0043190">
    <property type="term" value="C:ATP-binding cassette (ABC) transporter complex"/>
    <property type="evidence" value="ECO:0007669"/>
    <property type="project" value="TreeGrafter"/>
</dbReference>
<evidence type="ECO:0000313" key="15">
    <source>
        <dbReference type="Proteomes" id="UP000589521"/>
    </source>
</evidence>
<dbReference type="InterPro" id="IPR003593">
    <property type="entry name" value="AAA+_ATPase"/>
</dbReference>
<dbReference type="GO" id="GO:0016887">
    <property type="term" value="F:ATP hydrolysis activity"/>
    <property type="evidence" value="ECO:0007669"/>
    <property type="project" value="InterPro"/>
</dbReference>
<comment type="similarity">
    <text evidence="2 10">Belongs to the ABC transporter superfamily.</text>
</comment>
<evidence type="ECO:0000256" key="1">
    <source>
        <dbReference type="ARBA" id="ARBA00004202"/>
    </source>
</evidence>
<protein>
    <recommendedName>
        <fullName evidence="10">ABC transporter ATP-binding protein</fullName>
    </recommendedName>
</protein>
<evidence type="ECO:0000256" key="7">
    <source>
        <dbReference type="ARBA" id="ARBA00022967"/>
    </source>
</evidence>
<dbReference type="NCBIfam" id="TIGR01166">
    <property type="entry name" value="cbiO"/>
    <property type="match status" value="1"/>
</dbReference>
<dbReference type="InterPro" id="IPR027417">
    <property type="entry name" value="P-loop_NTPase"/>
</dbReference>
<feature type="domain" description="ABC transporter" evidence="11">
    <location>
        <begin position="2"/>
        <end position="237"/>
    </location>
</feature>
<evidence type="ECO:0000313" key="13">
    <source>
        <dbReference type="EMBL" id="NYS95636.1"/>
    </source>
</evidence>
<dbReference type="InterPro" id="IPR003439">
    <property type="entry name" value="ABC_transporter-like_ATP-bd"/>
</dbReference>
<gene>
    <name evidence="12" type="ORF">E5983_00165</name>
    <name evidence="13" type="ORF">HZY94_00185</name>
</gene>
<dbReference type="InterPro" id="IPR017871">
    <property type="entry name" value="ABC_transporter-like_CS"/>
</dbReference>
<dbReference type="CDD" id="cd03225">
    <property type="entry name" value="ABC_cobalt_CbiO_domain1"/>
    <property type="match status" value="1"/>
</dbReference>
<evidence type="ECO:0000259" key="11">
    <source>
        <dbReference type="PROSITE" id="PS50893"/>
    </source>
</evidence>
<dbReference type="PANTHER" id="PTHR43553:SF24">
    <property type="entry name" value="ENERGY-COUPLING FACTOR TRANSPORTER ATP-BINDING PROTEIN ECFA1"/>
    <property type="match status" value="1"/>
</dbReference>
<dbReference type="GO" id="GO:0006824">
    <property type="term" value="P:cobalt ion transport"/>
    <property type="evidence" value="ECO:0007669"/>
    <property type="project" value="InterPro"/>
</dbReference>
<dbReference type="RefSeq" id="WP_160331923.1">
    <property type="nucleotide sequence ID" value="NZ_CATKDJ010000142.1"/>
</dbReference>
<evidence type="ECO:0000256" key="4">
    <source>
        <dbReference type="ARBA" id="ARBA00022475"/>
    </source>
</evidence>
<dbReference type="PROSITE" id="PS00211">
    <property type="entry name" value="ABC_TRANSPORTER_1"/>
    <property type="match status" value="1"/>
</dbReference>
<dbReference type="FunFam" id="3.40.50.300:FF:000224">
    <property type="entry name" value="Energy-coupling factor transporter ATP-binding protein EcfA"/>
    <property type="match status" value="1"/>
</dbReference>
<evidence type="ECO:0000256" key="9">
    <source>
        <dbReference type="ARBA" id="ARBA00025157"/>
    </source>
</evidence>
<dbReference type="SMART" id="SM00382">
    <property type="entry name" value="AAA"/>
    <property type="match status" value="1"/>
</dbReference>
<dbReference type="PROSITE" id="PS50893">
    <property type="entry name" value="ABC_TRANSPORTER_2"/>
    <property type="match status" value="1"/>
</dbReference>
<evidence type="ECO:0000256" key="10">
    <source>
        <dbReference type="RuleBase" id="RU364103"/>
    </source>
</evidence>
<dbReference type="GO" id="GO:0042626">
    <property type="term" value="F:ATPase-coupled transmembrane transporter activity"/>
    <property type="evidence" value="ECO:0007669"/>
    <property type="project" value="TreeGrafter"/>
</dbReference>
<dbReference type="InterPro" id="IPR005876">
    <property type="entry name" value="Co_trans_ATP-bd"/>
</dbReference>
<dbReference type="InterPro" id="IPR050095">
    <property type="entry name" value="ECF_ABC_transporter_ATP-bd"/>
</dbReference>
<proteinExistence type="inferred from homology"/>
<evidence type="ECO:0000256" key="2">
    <source>
        <dbReference type="ARBA" id="ARBA00005417"/>
    </source>
</evidence>
<dbReference type="EMBL" id="JACBXX010000022">
    <property type="protein sequence ID" value="NYS95636.1"/>
    <property type="molecule type" value="Genomic_DNA"/>
</dbReference>
<comment type="function">
    <text evidence="10">Part of an ABC transporter complex. Responsible for energy coupling to the transport system.</text>
</comment>
<keyword evidence="7" id="KW-1278">Translocase</keyword>
<dbReference type="GO" id="GO:0032217">
    <property type="term" value="F:riboflavin transmembrane transporter activity"/>
    <property type="evidence" value="ECO:0007669"/>
    <property type="project" value="UniProtKB-ARBA"/>
</dbReference>
<keyword evidence="8 10" id="KW-0472">Membrane</keyword>
<sequence>MLEIRDISFAYEKGKPMLKKVSMAFQRGEITGILGANGSGKSTLMKVIMRLLLPQQGEIFYENRAVGKKKKSLLTYRQAVNLVFQNPEQQLFFSLVRDDVAMALENLGFSDEEIARRVQGALGRMGILELADAPIQYLSYGQKKRVAIADVLALQPHYLLLDEPTAGLDPSGREKMLQTMKELASQGVGIILSSHDMDLMYEACDYAYLLREGELISEGTKDVFFQQEELLRTAGLESPWIVQMHQMIGTPLVSSRSDFIQFLQRRM</sequence>
<comment type="subcellular location">
    <subcellularLocation>
        <location evidence="1 10">Cell membrane</location>
        <topology evidence="1 10">Peripheral membrane protein</topology>
    </subcellularLocation>
</comment>
<dbReference type="SUPFAM" id="SSF52540">
    <property type="entry name" value="P-loop containing nucleoside triphosphate hydrolases"/>
    <property type="match status" value="1"/>
</dbReference>
<dbReference type="GO" id="GO:0005524">
    <property type="term" value="F:ATP binding"/>
    <property type="evidence" value="ECO:0007669"/>
    <property type="project" value="UniProtKB-UniRule"/>
</dbReference>
<comment type="caution">
    <text evidence="13">The sequence shown here is derived from an EMBL/GenBank/DDBJ whole genome shotgun (WGS) entry which is preliminary data.</text>
</comment>
<dbReference type="Gene3D" id="3.40.50.300">
    <property type="entry name" value="P-loop containing nucleotide triphosphate hydrolases"/>
    <property type="match status" value="1"/>
</dbReference>
<dbReference type="Proteomes" id="UP000589521">
    <property type="component" value="Unassembled WGS sequence"/>
</dbReference>
<reference evidence="13 15" key="2">
    <citation type="submission" date="2020-07" db="EMBL/GenBank/DDBJ databases">
        <title>MOT database genomes.</title>
        <authorList>
            <person name="Joseph S."/>
            <person name="Aduse-Opoku J."/>
            <person name="Hashim A."/>
            <person name="Wade W."/>
            <person name="Curtis M."/>
        </authorList>
    </citation>
    <scope>NUCLEOTIDE SEQUENCE [LARGE SCALE GENOMIC DNA]</scope>
    <source>
        <strain evidence="13 15">STR</strain>
    </source>
</reference>
<dbReference type="EMBL" id="WSRS01000001">
    <property type="protein sequence ID" value="MVX58090.1"/>
    <property type="molecule type" value="Genomic_DNA"/>
</dbReference>
<name>A0A7Z0M4L4_9STRE</name>
<dbReference type="PANTHER" id="PTHR43553">
    <property type="entry name" value="HEAVY METAL TRANSPORTER"/>
    <property type="match status" value="1"/>
</dbReference>
<comment type="function">
    <text evidence="9">Probably part of an ABC transporter complex. Responsible for energy coupling to the transport system.</text>
</comment>
<keyword evidence="4 10" id="KW-1003">Cell membrane</keyword>
<dbReference type="Proteomes" id="UP000461595">
    <property type="component" value="Unassembled WGS sequence"/>
</dbReference>
<dbReference type="InterPro" id="IPR015856">
    <property type="entry name" value="ABC_transpr_CbiO/EcfA_su"/>
</dbReference>
<evidence type="ECO:0000313" key="12">
    <source>
        <dbReference type="EMBL" id="MVX58090.1"/>
    </source>
</evidence>
<evidence type="ECO:0000256" key="3">
    <source>
        <dbReference type="ARBA" id="ARBA00022448"/>
    </source>
</evidence>
<keyword evidence="3 10" id="KW-0813">Transport</keyword>
<keyword evidence="5 10" id="KW-0547">Nucleotide-binding</keyword>
<organism evidence="13 15">
    <name type="scientific">Streptococcus danieliae</name>
    <dbReference type="NCBI Taxonomy" id="747656"/>
    <lineage>
        <taxon>Bacteria</taxon>
        <taxon>Bacillati</taxon>
        <taxon>Bacillota</taxon>
        <taxon>Bacilli</taxon>
        <taxon>Lactobacillales</taxon>
        <taxon>Streptococcaceae</taxon>
        <taxon>Streptococcus</taxon>
    </lineage>
</organism>
<keyword evidence="6 10" id="KW-0067">ATP-binding</keyword>
<dbReference type="OrthoDB" id="9784332at2"/>
<accession>A0A7Z0M4L4</accession>
<evidence type="ECO:0000256" key="8">
    <source>
        <dbReference type="ARBA" id="ARBA00023136"/>
    </source>
</evidence>